<keyword evidence="4" id="KW-1185">Reference proteome</keyword>
<dbReference type="SUPFAM" id="SSF57997">
    <property type="entry name" value="Tropomyosin"/>
    <property type="match status" value="1"/>
</dbReference>
<keyword evidence="2" id="KW-0472">Membrane</keyword>
<protein>
    <submittedName>
        <fullName evidence="3">Uncharacterized protein</fullName>
    </submittedName>
</protein>
<feature type="coiled-coil region" evidence="1">
    <location>
        <begin position="64"/>
        <end position="119"/>
    </location>
</feature>
<keyword evidence="2" id="KW-0812">Transmembrane</keyword>
<name>A0A4Z0W4S0_9GAMM</name>
<dbReference type="Proteomes" id="UP000297475">
    <property type="component" value="Unassembled WGS sequence"/>
</dbReference>
<evidence type="ECO:0000256" key="1">
    <source>
        <dbReference type="SAM" id="Coils"/>
    </source>
</evidence>
<gene>
    <name evidence="3" type="ORF">E4656_13685</name>
</gene>
<feature type="transmembrane region" description="Helical" evidence="2">
    <location>
        <begin position="12"/>
        <end position="31"/>
    </location>
</feature>
<evidence type="ECO:0000313" key="4">
    <source>
        <dbReference type="Proteomes" id="UP000297475"/>
    </source>
</evidence>
<reference evidence="3 4" key="1">
    <citation type="submission" date="2019-04" db="EMBL/GenBank/DDBJ databases">
        <title>Natronospirillum operosus gen. nov., sp. nov., a haloalkaliphilic satellite isolated from decaying biomass of laboratory culture of cyanobacterium Geitlerinema sp. and proposal of Natronospirillaceae fam. nov. and Saccharospirillaceae fam. nov.</title>
        <authorList>
            <person name="Kevbrin V."/>
            <person name="Boltyanskaya Y."/>
            <person name="Koziaeva V."/>
            <person name="Grouzdev D.S."/>
            <person name="Park M."/>
            <person name="Cho J."/>
        </authorList>
    </citation>
    <scope>NUCLEOTIDE SEQUENCE [LARGE SCALE GENOMIC DNA]</scope>
    <source>
        <strain evidence="3 4">G-116</strain>
    </source>
</reference>
<evidence type="ECO:0000313" key="3">
    <source>
        <dbReference type="EMBL" id="TGG92517.1"/>
    </source>
</evidence>
<dbReference type="EMBL" id="SRMF01000005">
    <property type="protein sequence ID" value="TGG92517.1"/>
    <property type="molecule type" value="Genomic_DNA"/>
</dbReference>
<organism evidence="3 4">
    <name type="scientific">Natronospirillum operosum</name>
    <dbReference type="NCBI Taxonomy" id="2759953"/>
    <lineage>
        <taxon>Bacteria</taxon>
        <taxon>Pseudomonadati</taxon>
        <taxon>Pseudomonadota</taxon>
        <taxon>Gammaproteobacteria</taxon>
        <taxon>Oceanospirillales</taxon>
        <taxon>Natronospirillaceae</taxon>
        <taxon>Natronospirillum</taxon>
    </lineage>
</organism>
<sequence length="143" mass="15511">MPVRLLGGALVKWLGGGTIVAVVLGGVGFLYHGYQTNRLERAVTEAEATVLLHRSEAVDLRSRVSDLQRDLGQWQAAADESQARAEALREELQASRDTVRNMNARLAAGERAYRALNERIRAAPAEADGPVAPVLRDTLEALP</sequence>
<accession>A0A4Z0W4S0</accession>
<keyword evidence="1" id="KW-0175">Coiled coil</keyword>
<keyword evidence="2" id="KW-1133">Transmembrane helix</keyword>
<comment type="caution">
    <text evidence="3">The sequence shown here is derived from an EMBL/GenBank/DDBJ whole genome shotgun (WGS) entry which is preliminary data.</text>
</comment>
<dbReference type="Gene3D" id="1.10.287.1490">
    <property type="match status" value="1"/>
</dbReference>
<dbReference type="RefSeq" id="WP_135483850.1">
    <property type="nucleotide sequence ID" value="NZ_SRMF01000005.1"/>
</dbReference>
<proteinExistence type="predicted"/>
<evidence type="ECO:0000256" key="2">
    <source>
        <dbReference type="SAM" id="Phobius"/>
    </source>
</evidence>
<dbReference type="OrthoDB" id="6174654at2"/>
<dbReference type="AlphaFoldDB" id="A0A4Z0W4S0"/>